<reference evidence="1 2" key="1">
    <citation type="journal article" date="2023" name="Access Microbiol">
        <title>The genome of a steinernematid-associated Pseudomonas piscis bacterium encodes the biosynthesis of insect toxins.</title>
        <authorList>
            <person name="Awori R.M."/>
            <person name="Hendre P."/>
            <person name="Amugune N.O."/>
        </authorList>
    </citation>
    <scope>NUCLEOTIDE SEQUENCE [LARGE SCALE GENOMIC DNA]</scope>
    <source>
        <strain evidence="1 2">97</strain>
    </source>
</reference>
<dbReference type="InterPro" id="IPR021398">
    <property type="entry name" value="DUF3037"/>
</dbReference>
<accession>A0ABY9XH13</accession>
<dbReference type="Proteomes" id="UP001300348">
    <property type="component" value="Chromosome"/>
</dbReference>
<protein>
    <submittedName>
        <fullName evidence="1">DUF3037 domain-containing protein</fullName>
    </submittedName>
</protein>
<dbReference type="EMBL" id="CP133647">
    <property type="protein sequence ID" value="WNH01888.1"/>
    <property type="molecule type" value="Genomic_DNA"/>
</dbReference>
<dbReference type="Pfam" id="PF11236">
    <property type="entry name" value="DUF3037"/>
    <property type="match status" value="1"/>
</dbReference>
<gene>
    <name evidence="1" type="ORF">QL112_019295</name>
</gene>
<sequence>MTNPCLYSIVRYAPFAETEEFVNIGIVMCVPKRREFHFKLTKSNNSRVRHFFRDDSVFPYARDAVHKELMFAQGVIRDIHDPYKVADFFNTFIAPRESIFFFSPPRVVLSENPSQELTDIYNKFINHSEYTKERKENILTRELKDRLNRYDDLRNLFKKEKIEGELSKFTLPFVAKQKEEIVCVIKPLAFAQQAASGMIEHCDSWVARISRAASENILNVRKVLFTVYVKEDLSQLESKAFDEIQKTLVERNICHVWHDDEKSIVDFARLSL</sequence>
<dbReference type="GeneID" id="88857749"/>
<name>A0ABY9XH13_9GAMM</name>
<keyword evidence="2" id="KW-1185">Reference proteome</keyword>
<proteinExistence type="predicted"/>
<evidence type="ECO:0000313" key="2">
    <source>
        <dbReference type="Proteomes" id="UP001300348"/>
    </source>
</evidence>
<organism evidence="1 2">
    <name type="scientific">Xenorhabdus griffiniae</name>
    <dbReference type="NCBI Taxonomy" id="351672"/>
    <lineage>
        <taxon>Bacteria</taxon>
        <taxon>Pseudomonadati</taxon>
        <taxon>Pseudomonadota</taxon>
        <taxon>Gammaproteobacteria</taxon>
        <taxon>Enterobacterales</taxon>
        <taxon>Morganellaceae</taxon>
        <taxon>Xenorhabdus</taxon>
    </lineage>
</organism>
<evidence type="ECO:0000313" key="1">
    <source>
        <dbReference type="EMBL" id="WNH01888.1"/>
    </source>
</evidence>
<dbReference type="RefSeq" id="WP_189758655.1">
    <property type="nucleotide sequence ID" value="NZ_CAWPOC010000146.1"/>
</dbReference>